<feature type="compositionally biased region" description="Basic and acidic residues" evidence="5">
    <location>
        <begin position="13"/>
        <end position="25"/>
    </location>
</feature>
<dbReference type="SUPFAM" id="SSF53474">
    <property type="entry name" value="alpha/beta-Hydrolases"/>
    <property type="match status" value="1"/>
</dbReference>
<dbReference type="InterPro" id="IPR002470">
    <property type="entry name" value="Peptidase_S9A"/>
</dbReference>
<dbReference type="GO" id="GO:0004252">
    <property type="term" value="F:serine-type endopeptidase activity"/>
    <property type="evidence" value="ECO:0007669"/>
    <property type="project" value="InterPro"/>
</dbReference>
<accession>A0A563DYD1</accession>
<dbReference type="OrthoDB" id="9801421at2"/>
<comment type="similarity">
    <text evidence="1">Belongs to the peptidase S9A family.</text>
</comment>
<dbReference type="Gene3D" id="3.40.50.1820">
    <property type="entry name" value="alpha/beta hydrolase"/>
    <property type="match status" value="1"/>
</dbReference>
<dbReference type="GO" id="GO:0006508">
    <property type="term" value="P:proteolysis"/>
    <property type="evidence" value="ECO:0007669"/>
    <property type="project" value="UniProtKB-KW"/>
</dbReference>
<feature type="domain" description="Peptidase S9 prolyl oligopeptidase catalytic" evidence="6">
    <location>
        <begin position="481"/>
        <end position="700"/>
    </location>
</feature>
<gene>
    <name evidence="8" type="ORF">FGL98_14680</name>
</gene>
<keyword evidence="2" id="KW-0645">Protease</keyword>
<dbReference type="PRINTS" id="PR00862">
    <property type="entry name" value="PROLIGOPTASE"/>
</dbReference>
<evidence type="ECO:0000259" key="6">
    <source>
        <dbReference type="Pfam" id="PF00326"/>
    </source>
</evidence>
<evidence type="ECO:0000256" key="2">
    <source>
        <dbReference type="ARBA" id="ARBA00022670"/>
    </source>
</evidence>
<protein>
    <submittedName>
        <fullName evidence="8">S9 family peptidase</fullName>
    </submittedName>
</protein>
<dbReference type="PROSITE" id="PS00708">
    <property type="entry name" value="PRO_ENDOPEP_SER"/>
    <property type="match status" value="1"/>
</dbReference>
<feature type="region of interest" description="Disordered" evidence="5">
    <location>
        <begin position="1"/>
        <end position="25"/>
    </location>
</feature>
<dbReference type="Gene3D" id="2.130.10.120">
    <property type="entry name" value="Prolyl oligopeptidase, N-terminal domain"/>
    <property type="match status" value="1"/>
</dbReference>
<dbReference type="EMBL" id="VCQV01000021">
    <property type="protein sequence ID" value="TWP35226.1"/>
    <property type="molecule type" value="Genomic_DNA"/>
</dbReference>
<dbReference type="Pfam" id="PF00326">
    <property type="entry name" value="Peptidase_S9"/>
    <property type="match status" value="1"/>
</dbReference>
<name>A0A563DYD1_9MICO</name>
<dbReference type="InterPro" id="IPR001375">
    <property type="entry name" value="Peptidase_S9_cat"/>
</dbReference>
<proteinExistence type="inferred from homology"/>
<dbReference type="AlphaFoldDB" id="A0A563DYD1"/>
<keyword evidence="3" id="KW-0378">Hydrolase</keyword>
<sequence>MQNQHPIQPPRAKQTDHVREHHGDRFSDPYTWLADPQDPQVISHLEAENAYAESWLEPLKPVADRLFSELRSHTQETDLTVPVRIGPWWYYSRTTEGAQYPCHCRAPYVKGEQRPVPDPESEIIGEQVLLDVNHEAQGSEFYQLGGLEISHDSTRMAVLYDVRGDERYALQARDLSTGAMVDEALTGLGYGLVWSRDGEYVFYTRADDAWRQHQVWRHRIGAPAEDDDLVLQEDDELFNVGIEMSSDERWLLVGARSATVGETWLLDLSDPTGELRSVQPRVDGLDYAADVDGEQILIVHNGDRADFDVATAPLSRPARAHWTPLLTGAEGERILGVQAFSTCLVISMRSNGLPTVRIIPKLPAGFGRPSGTGLDGETCTVAVGDNPAYDTDAVQLVLESYLTPRSVYDLEVTGGKLTLLKQRTVPGYDQKQYIEERVWVAAEDGVAVPVSLVRHRDVSKDGTNAGFLYGYGSYEISMDPYFSARRLSMLDRGVVCAVAHIRGGGEMGRSWYDSGKMLAKKNTFTDFVAAGRYLVDSGWVASDRLAAEGGSAGGLLIGAAVNLAPELFRAVHAAVPFVDALTTILDPSMPLTVAEWEEWGNPLADPDVYAYMKSYTPYENVRSTAYPAVLATTSLNDTRVMFTEPAKWVQVLRSTVTSDQAQRPILFKIEMIAGHGGKSGRYDTWRQVSEESAFLLDQIGATELLQI</sequence>
<evidence type="ECO:0000256" key="5">
    <source>
        <dbReference type="SAM" id="MobiDB-lite"/>
    </source>
</evidence>
<evidence type="ECO:0000256" key="1">
    <source>
        <dbReference type="ARBA" id="ARBA00005228"/>
    </source>
</evidence>
<dbReference type="InterPro" id="IPR023302">
    <property type="entry name" value="Pept_S9A_N"/>
</dbReference>
<dbReference type="PANTHER" id="PTHR11757:SF19">
    <property type="entry name" value="PROLYL ENDOPEPTIDASE-LIKE"/>
    <property type="match status" value="1"/>
</dbReference>
<dbReference type="InterPro" id="IPR002471">
    <property type="entry name" value="Pept_S9_AS"/>
</dbReference>
<keyword evidence="9" id="KW-1185">Reference proteome</keyword>
<reference evidence="8 9" key="2">
    <citation type="submission" date="2019-08" db="EMBL/GenBank/DDBJ databases">
        <title>Jejuicoccus antrihumi gen. nov., sp. nov., a new member of the family Dermacoccaceae isolated from a cave.</title>
        <authorList>
            <person name="Schumann P."/>
            <person name="Kim I.S."/>
        </authorList>
    </citation>
    <scope>NUCLEOTIDE SEQUENCE [LARGE SCALE GENOMIC DNA]</scope>
    <source>
        <strain evidence="8 9">C5-26</strain>
    </source>
</reference>
<keyword evidence="4" id="KW-0720">Serine protease</keyword>
<reference evidence="8 9" key="1">
    <citation type="submission" date="2019-05" db="EMBL/GenBank/DDBJ databases">
        <authorList>
            <person name="Lee S.D."/>
        </authorList>
    </citation>
    <scope>NUCLEOTIDE SEQUENCE [LARGE SCALE GENOMIC DNA]</scope>
    <source>
        <strain evidence="8 9">C5-26</strain>
    </source>
</reference>
<dbReference type="Pfam" id="PF02897">
    <property type="entry name" value="Peptidase_S9_N"/>
    <property type="match status" value="1"/>
</dbReference>
<evidence type="ECO:0000313" key="8">
    <source>
        <dbReference type="EMBL" id="TWP35226.1"/>
    </source>
</evidence>
<dbReference type="PANTHER" id="PTHR11757">
    <property type="entry name" value="PROTEASE FAMILY S9A OLIGOPEPTIDASE"/>
    <property type="match status" value="1"/>
</dbReference>
<comment type="caution">
    <text evidence="8">The sequence shown here is derived from an EMBL/GenBank/DDBJ whole genome shotgun (WGS) entry which is preliminary data.</text>
</comment>
<organism evidence="8 9">
    <name type="scientific">Leekyejoonella antrihumi</name>
    <dbReference type="NCBI Taxonomy" id="1660198"/>
    <lineage>
        <taxon>Bacteria</taxon>
        <taxon>Bacillati</taxon>
        <taxon>Actinomycetota</taxon>
        <taxon>Actinomycetes</taxon>
        <taxon>Micrococcales</taxon>
        <taxon>Dermacoccaceae</taxon>
        <taxon>Leekyejoonella</taxon>
    </lineage>
</organism>
<dbReference type="Proteomes" id="UP000320244">
    <property type="component" value="Unassembled WGS sequence"/>
</dbReference>
<dbReference type="SUPFAM" id="SSF50993">
    <property type="entry name" value="Peptidase/esterase 'gauge' domain"/>
    <property type="match status" value="1"/>
</dbReference>
<dbReference type="InterPro" id="IPR029058">
    <property type="entry name" value="AB_hydrolase_fold"/>
</dbReference>
<feature type="domain" description="Peptidase S9A N-terminal" evidence="7">
    <location>
        <begin position="10"/>
        <end position="423"/>
    </location>
</feature>
<evidence type="ECO:0000256" key="3">
    <source>
        <dbReference type="ARBA" id="ARBA00022801"/>
    </source>
</evidence>
<evidence type="ECO:0000256" key="4">
    <source>
        <dbReference type="ARBA" id="ARBA00022825"/>
    </source>
</evidence>
<evidence type="ECO:0000259" key="7">
    <source>
        <dbReference type="Pfam" id="PF02897"/>
    </source>
</evidence>
<dbReference type="InterPro" id="IPR051543">
    <property type="entry name" value="Serine_Peptidase_S9A"/>
</dbReference>
<evidence type="ECO:0000313" key="9">
    <source>
        <dbReference type="Proteomes" id="UP000320244"/>
    </source>
</evidence>